<dbReference type="Proteomes" id="UP000249134">
    <property type="component" value="Chromosome 1"/>
</dbReference>
<dbReference type="SUPFAM" id="SSF100985">
    <property type="entry name" value="Sporulation inhibitor Sda"/>
    <property type="match status" value="1"/>
</dbReference>
<protein>
    <submittedName>
        <fullName evidence="1">Sporulation inhibitor A</fullName>
    </submittedName>
</protein>
<dbReference type="InterPro" id="IPR015064">
    <property type="entry name" value="Sda"/>
</dbReference>
<evidence type="ECO:0000313" key="1">
    <source>
        <dbReference type="EMBL" id="SQI55321.1"/>
    </source>
</evidence>
<proteinExistence type="predicted"/>
<accession>A0A2X4VWW7</accession>
<dbReference type="AlphaFoldDB" id="A0A2X4VWW7"/>
<dbReference type="RefSeq" id="WP_082788554.1">
    <property type="nucleotide sequence ID" value="NZ_CBCSGM010000001.1"/>
</dbReference>
<dbReference type="InterPro" id="IPR036916">
    <property type="entry name" value="Sda_sf"/>
</dbReference>
<dbReference type="KEGG" id="blen:NCTC4824_01459"/>
<reference evidence="1 2" key="1">
    <citation type="submission" date="2018-06" db="EMBL/GenBank/DDBJ databases">
        <authorList>
            <consortium name="Pathogen Informatics"/>
            <person name="Doyle S."/>
        </authorList>
    </citation>
    <scope>NUCLEOTIDE SEQUENCE [LARGE SCALE GENOMIC DNA]</scope>
    <source>
        <strain evidence="1 2">NCTC4824</strain>
    </source>
</reference>
<gene>
    <name evidence="1" type="ORF">NCTC4824_01459</name>
</gene>
<organism evidence="1 2">
    <name type="scientific">Lederbergia lenta</name>
    <name type="common">Bacillus lentus</name>
    <dbReference type="NCBI Taxonomy" id="1467"/>
    <lineage>
        <taxon>Bacteria</taxon>
        <taxon>Bacillati</taxon>
        <taxon>Bacillota</taxon>
        <taxon>Bacilli</taxon>
        <taxon>Bacillales</taxon>
        <taxon>Bacillaceae</taxon>
        <taxon>Lederbergia</taxon>
    </lineage>
</organism>
<keyword evidence="2" id="KW-1185">Reference proteome</keyword>
<sequence>MKQLTNKELLHTYEKAKRLKIDQDFLLILEGELKRRDLLTVKND</sequence>
<dbReference type="Gene3D" id="1.10.287.1100">
    <property type="entry name" value="Sporulation inhibitor A"/>
    <property type="match status" value="1"/>
</dbReference>
<name>A0A2X4VWW7_LEDLE</name>
<evidence type="ECO:0000313" key="2">
    <source>
        <dbReference type="Proteomes" id="UP000249134"/>
    </source>
</evidence>
<dbReference type="EMBL" id="LS483476">
    <property type="protein sequence ID" value="SQI55321.1"/>
    <property type="molecule type" value="Genomic_DNA"/>
</dbReference>
<dbReference type="Pfam" id="PF08970">
    <property type="entry name" value="Sda"/>
    <property type="match status" value="1"/>
</dbReference>